<dbReference type="GO" id="GO:0005634">
    <property type="term" value="C:nucleus"/>
    <property type="evidence" value="ECO:0007669"/>
    <property type="project" value="UniProtKB-SubCell"/>
</dbReference>
<feature type="compositionally biased region" description="Acidic residues" evidence="8">
    <location>
        <begin position="659"/>
        <end position="676"/>
    </location>
</feature>
<dbReference type="InterPro" id="IPR021846">
    <property type="entry name" value="NFACT-C"/>
</dbReference>
<evidence type="ECO:0000256" key="5">
    <source>
        <dbReference type="ARBA" id="ARBA00023054"/>
    </source>
</evidence>
<dbReference type="OrthoDB" id="207084at2759"/>
<dbReference type="GO" id="GO:1990112">
    <property type="term" value="C:RQC complex"/>
    <property type="evidence" value="ECO:0007669"/>
    <property type="project" value="TreeGrafter"/>
</dbReference>
<keyword evidence="5 7" id="KW-0175">Coiled coil</keyword>
<dbReference type="Pfam" id="PF05670">
    <property type="entry name" value="NFACT-R_1"/>
    <property type="match status" value="1"/>
</dbReference>
<gene>
    <name evidence="12" type="primary">LOC115874784</name>
</gene>
<dbReference type="PANTHER" id="PTHR15239:SF6">
    <property type="entry name" value="RIBOSOME QUALITY CONTROL COMPLEX SUBUNIT NEMF"/>
    <property type="match status" value="1"/>
</dbReference>
<keyword evidence="6" id="KW-0539">Nucleus</keyword>
<feature type="compositionally biased region" description="Basic and acidic residues" evidence="8">
    <location>
        <begin position="677"/>
        <end position="686"/>
    </location>
</feature>
<evidence type="ECO:0000256" key="2">
    <source>
        <dbReference type="ARBA" id="ARBA00004496"/>
    </source>
</evidence>
<evidence type="ECO:0000313" key="11">
    <source>
        <dbReference type="Proteomes" id="UP000504635"/>
    </source>
</evidence>
<dbReference type="GO" id="GO:0043023">
    <property type="term" value="F:ribosomal large subunit binding"/>
    <property type="evidence" value="ECO:0007669"/>
    <property type="project" value="TreeGrafter"/>
</dbReference>
<dbReference type="GO" id="GO:0005737">
    <property type="term" value="C:cytoplasm"/>
    <property type="evidence" value="ECO:0007669"/>
    <property type="project" value="UniProtKB-SubCell"/>
</dbReference>
<feature type="compositionally biased region" description="Polar residues" evidence="8">
    <location>
        <begin position="809"/>
        <end position="820"/>
    </location>
</feature>
<dbReference type="Gene3D" id="2.30.310.10">
    <property type="entry name" value="ibrinogen binding protein from staphylococcus aureus domain"/>
    <property type="match status" value="1"/>
</dbReference>
<feature type="compositionally biased region" description="Basic and acidic residues" evidence="8">
    <location>
        <begin position="867"/>
        <end position="892"/>
    </location>
</feature>
<evidence type="ECO:0000256" key="6">
    <source>
        <dbReference type="ARBA" id="ARBA00023242"/>
    </source>
</evidence>
<dbReference type="InParanoid" id="A0A6J2X449"/>
<dbReference type="GeneID" id="115874784"/>
<feature type="coiled-coil region" evidence="7">
    <location>
        <begin position="301"/>
        <end position="358"/>
    </location>
</feature>
<dbReference type="Pfam" id="PF11923">
    <property type="entry name" value="NFACT-C"/>
    <property type="match status" value="1"/>
</dbReference>
<name>A0A6J2X449_SITOR</name>
<protein>
    <submittedName>
        <fullName evidence="12">Nuclear export mediator factor NEMF homolog</fullName>
    </submittedName>
</protein>
<dbReference type="InterPro" id="IPR051608">
    <property type="entry name" value="RQC_Subunit_NEMF"/>
</dbReference>
<reference evidence="12" key="1">
    <citation type="submission" date="2025-08" db="UniProtKB">
        <authorList>
            <consortium name="RefSeq"/>
        </authorList>
    </citation>
    <scope>IDENTIFICATION</scope>
    <source>
        <tissue evidence="12">Gonads</tissue>
    </source>
</reference>
<dbReference type="GO" id="GO:0000049">
    <property type="term" value="F:tRNA binding"/>
    <property type="evidence" value="ECO:0007669"/>
    <property type="project" value="TreeGrafter"/>
</dbReference>
<evidence type="ECO:0000256" key="7">
    <source>
        <dbReference type="SAM" id="Coils"/>
    </source>
</evidence>
<feature type="compositionally biased region" description="Basic and acidic residues" evidence="8">
    <location>
        <begin position="706"/>
        <end position="716"/>
    </location>
</feature>
<dbReference type="Pfam" id="PF05833">
    <property type="entry name" value="NFACT_N"/>
    <property type="match status" value="1"/>
</dbReference>
<feature type="compositionally biased region" description="Acidic residues" evidence="8">
    <location>
        <begin position="717"/>
        <end position="736"/>
    </location>
</feature>
<accession>A0A6J2X449</accession>
<evidence type="ECO:0000256" key="1">
    <source>
        <dbReference type="ARBA" id="ARBA00004123"/>
    </source>
</evidence>
<feature type="compositionally biased region" description="Polar residues" evidence="8">
    <location>
        <begin position="687"/>
        <end position="700"/>
    </location>
</feature>
<dbReference type="InterPro" id="IPR008532">
    <property type="entry name" value="NFACT_RNA-bd"/>
</dbReference>
<evidence type="ECO:0000256" key="4">
    <source>
        <dbReference type="ARBA" id="ARBA00022490"/>
    </source>
</evidence>
<dbReference type="NCBIfam" id="NF041120">
    <property type="entry name" value="RqcH_arch"/>
    <property type="match status" value="1"/>
</dbReference>
<dbReference type="CTD" id="43018"/>
<dbReference type="GO" id="GO:0072344">
    <property type="term" value="P:rescue of stalled ribosome"/>
    <property type="evidence" value="ECO:0007669"/>
    <property type="project" value="TreeGrafter"/>
</dbReference>
<comment type="subcellular location">
    <subcellularLocation>
        <location evidence="2">Cytoplasm</location>
    </subcellularLocation>
    <subcellularLocation>
        <location evidence="1">Nucleus</location>
    </subcellularLocation>
</comment>
<dbReference type="FunFam" id="2.30.310.10:FF:000001">
    <property type="entry name" value="Nuclear export mediator factor Nemf"/>
    <property type="match status" value="1"/>
</dbReference>
<feature type="domain" description="NFACT protein C-terminal" evidence="10">
    <location>
        <begin position="903"/>
        <end position="993"/>
    </location>
</feature>
<keyword evidence="4" id="KW-0963">Cytoplasm</keyword>
<dbReference type="FunCoup" id="A0A6J2X449">
    <property type="interactions" value="1731"/>
</dbReference>
<organism evidence="11 12">
    <name type="scientific">Sitophilus oryzae</name>
    <name type="common">Rice weevil</name>
    <name type="synonym">Curculio oryzae</name>
    <dbReference type="NCBI Taxonomy" id="7048"/>
    <lineage>
        <taxon>Eukaryota</taxon>
        <taxon>Metazoa</taxon>
        <taxon>Ecdysozoa</taxon>
        <taxon>Arthropoda</taxon>
        <taxon>Hexapoda</taxon>
        <taxon>Insecta</taxon>
        <taxon>Pterygota</taxon>
        <taxon>Neoptera</taxon>
        <taxon>Endopterygota</taxon>
        <taxon>Coleoptera</taxon>
        <taxon>Polyphaga</taxon>
        <taxon>Cucujiformia</taxon>
        <taxon>Curculionidae</taxon>
        <taxon>Dryophthorinae</taxon>
        <taxon>Sitophilus</taxon>
    </lineage>
</organism>
<evidence type="ECO:0000256" key="8">
    <source>
        <dbReference type="SAM" id="MobiDB-lite"/>
    </source>
</evidence>
<feature type="region of interest" description="Disordered" evidence="8">
    <location>
        <begin position="658"/>
        <end position="900"/>
    </location>
</feature>
<comment type="similarity">
    <text evidence="3">Belongs to the NEMF family.</text>
</comment>
<evidence type="ECO:0000259" key="10">
    <source>
        <dbReference type="Pfam" id="PF11923"/>
    </source>
</evidence>
<keyword evidence="11" id="KW-1185">Reference proteome</keyword>
<feature type="compositionally biased region" description="Basic residues" evidence="8">
    <location>
        <begin position="821"/>
        <end position="836"/>
    </location>
</feature>
<proteinExistence type="inferred from homology"/>
<evidence type="ECO:0000259" key="9">
    <source>
        <dbReference type="Pfam" id="PF05670"/>
    </source>
</evidence>
<dbReference type="GO" id="GO:1990116">
    <property type="term" value="P:ribosome-associated ubiquitin-dependent protein catabolic process"/>
    <property type="evidence" value="ECO:0007669"/>
    <property type="project" value="TreeGrafter"/>
</dbReference>
<dbReference type="KEGG" id="soy:115874784"/>
<dbReference type="Proteomes" id="UP000504635">
    <property type="component" value="Unplaced"/>
</dbReference>
<feature type="coiled-coil region" evidence="7">
    <location>
        <begin position="457"/>
        <end position="484"/>
    </location>
</feature>
<dbReference type="AlphaFoldDB" id="A0A6J2X449"/>
<evidence type="ECO:0000313" key="12">
    <source>
        <dbReference type="RefSeq" id="XP_030745922.1"/>
    </source>
</evidence>
<dbReference type="PANTHER" id="PTHR15239">
    <property type="entry name" value="NUCLEAR EXPORT MEDIATOR FACTOR NEMF"/>
    <property type="match status" value="1"/>
</dbReference>
<feature type="domain" description="NFACT RNA-binding" evidence="9">
    <location>
        <begin position="502"/>
        <end position="612"/>
    </location>
</feature>
<evidence type="ECO:0000256" key="3">
    <source>
        <dbReference type="ARBA" id="ARBA00008318"/>
    </source>
</evidence>
<dbReference type="RefSeq" id="XP_030745922.1">
    <property type="nucleotide sequence ID" value="XM_030890062.1"/>
</dbReference>
<sequence length="1003" mass="115094">MKTRFNTYDIVCVVTELQRLIGMRVNNIYDIDNRTYLIRFQRNEEKQVLLLESGNRIHTTNFEWPKNVAPSGFSMKLRKHLRNKRIESLAQLGTDRIIDMQFGSGEAAYHVILELYDRGNIVLTDYEMTILYVLRPHTEGDKVKFAVREKYPQNRAREIEDVTKEKIVEILEKGKVGDQVKKVLLSNLEYGPALIEHVLVKKGIPNSAKIGKTFDISQDIDKVVEAIKEAYIIFKNAQNESSKGYIIQKKEERQTSDISNQVADFYSNQEFHPMLFEQHIKLPHKEFETFSLAVDEFFSTLESQKLELKAVQQERDALKKLENVRKDHNQRLKALEELQEVDKQKAELITRNQELVERAILSIQMLLANQLSWEDINDLVKDAISNGDPIASAIKELKLEINHISLFLTDPYAEPTDSDASDEENDNKIPSMIVDVDLALSAFANARRYYDQKRTAAKKQQKTIESQTKALKSAERKTKQTLKEVQTITNINKARKVYWFEKFYWFISSENYLIIAGRDQQQNELIVKRYMRSTDIYVHADIHGASSVIIKNPAGLPVPPKTLNEAGTMAICYSVAWDAKVVTNAYWVWGDQVSKTAPTGEYLTTGSFMVRGKKNFLPPSHLILGLSFLFRLEDGCVEKHLGERKVVAQDDNLSIQESLNEEEVEVEVLDESDEDELTKKEKDLKSNEASQDLSNINQEIVESVNDEIKSKGNEDNVKEDDENIEENEENSSDSEEDSKFPDTHIKIQHFGGTKHLVTESVVKQEESDEDNKDNVIYLGDDKPIILKPSNKKSRSRGVSESSNKERYSRQGSNDTQTHKQQQTKRGQKSKLKKIKEKYRDQDEEERQLRMDILQSSGSHKETKKNKKDKELHSKNVKREPRIPKVQEPKEPNEVDEEEPAVQANVDMIDTLTGIPLEDDELLFAVPVIAPYNTLSSYKFKVKLTPGTAKRGKAARTAVSMFLKDRSITSREKDLLKAVKDEQLARNLPGKVKLSAPKLQMLRK</sequence>